<dbReference type="eggNOG" id="COG4791">
    <property type="taxonomic scope" value="Bacteria"/>
</dbReference>
<evidence type="ECO:0000256" key="4">
    <source>
        <dbReference type="ARBA" id="ARBA00022692"/>
    </source>
</evidence>
<comment type="subcellular location">
    <subcellularLocation>
        <location evidence="1">Cell membrane</location>
        <topology evidence="1">Multi-pass membrane protein</topology>
    </subcellularLocation>
</comment>
<keyword evidence="4 7" id="KW-0812">Transmembrane</keyword>
<evidence type="ECO:0000313" key="9">
    <source>
        <dbReference type="Proteomes" id="UP000009026"/>
    </source>
</evidence>
<keyword evidence="8" id="KW-0969">Cilium</keyword>
<dbReference type="PATRIC" id="fig|1297742.4.peg.1288"/>
<feature type="transmembrane region" description="Helical" evidence="7">
    <location>
        <begin position="48"/>
        <end position="68"/>
    </location>
</feature>
<evidence type="ECO:0000256" key="7">
    <source>
        <dbReference type="SAM" id="Phobius"/>
    </source>
</evidence>
<reference evidence="8 9" key="1">
    <citation type="journal article" date="2016" name="PLoS ONE">
        <title>Complete Genome Sequence and Comparative Genomics of a Novel Myxobacterium Myxococcus hansupus.</title>
        <authorList>
            <person name="Sharma G."/>
            <person name="Narwani T."/>
            <person name="Subramanian S."/>
        </authorList>
    </citation>
    <scope>NUCLEOTIDE SEQUENCE [LARGE SCALE GENOMIC DNA]</scope>
    <source>
        <strain evidence="9">mixupus</strain>
    </source>
</reference>
<dbReference type="PANTHER" id="PTHR30065">
    <property type="entry name" value="FLAGELLAR BIOSYNTHETIC PROTEIN FLIR"/>
    <property type="match status" value="1"/>
</dbReference>
<dbReference type="PRINTS" id="PR00953">
    <property type="entry name" value="TYPE3IMRPROT"/>
</dbReference>
<dbReference type="RefSeq" id="WP_002634453.1">
    <property type="nucleotide sequence ID" value="NZ_CP012109.1"/>
</dbReference>
<organism evidence="8 9">
    <name type="scientific">Pseudomyxococcus hansupus</name>
    <dbReference type="NCBI Taxonomy" id="1297742"/>
    <lineage>
        <taxon>Bacteria</taxon>
        <taxon>Pseudomonadati</taxon>
        <taxon>Myxococcota</taxon>
        <taxon>Myxococcia</taxon>
        <taxon>Myxococcales</taxon>
        <taxon>Cystobacterineae</taxon>
        <taxon>Myxococcaceae</taxon>
        <taxon>Pseudomyxococcus</taxon>
    </lineage>
</organism>
<dbReference type="OrthoDB" id="5381443at2"/>
<evidence type="ECO:0000256" key="6">
    <source>
        <dbReference type="ARBA" id="ARBA00023136"/>
    </source>
</evidence>
<feature type="transmembrane region" description="Helical" evidence="7">
    <location>
        <begin position="134"/>
        <end position="156"/>
    </location>
</feature>
<evidence type="ECO:0000256" key="5">
    <source>
        <dbReference type="ARBA" id="ARBA00022989"/>
    </source>
</evidence>
<name>A0A0H4WS00_9BACT</name>
<protein>
    <submittedName>
        <fullName evidence="8">Flagellar biosynthesis protein FliR</fullName>
    </submittedName>
</protein>
<keyword evidence="3" id="KW-1003">Cell membrane</keyword>
<feature type="transmembrane region" description="Helical" evidence="7">
    <location>
        <begin position="176"/>
        <end position="202"/>
    </location>
</feature>
<proteinExistence type="inferred from homology"/>
<keyword evidence="8" id="KW-0966">Cell projection</keyword>
<comment type="similarity">
    <text evidence="2">Belongs to the FliR/MopE/SpaR family.</text>
</comment>
<keyword evidence="8" id="KW-0282">Flagellum</keyword>
<dbReference type="PANTHER" id="PTHR30065:SF1">
    <property type="entry name" value="SURFACE PRESENTATION OF ANTIGENS PROTEIN SPAR"/>
    <property type="match status" value="1"/>
</dbReference>
<dbReference type="Pfam" id="PF01311">
    <property type="entry name" value="Bac_export_1"/>
    <property type="match status" value="1"/>
</dbReference>
<evidence type="ECO:0000313" key="8">
    <source>
        <dbReference type="EMBL" id="AKQ64358.1"/>
    </source>
</evidence>
<dbReference type="EMBL" id="CP012109">
    <property type="protein sequence ID" value="AKQ64358.1"/>
    <property type="molecule type" value="Genomic_DNA"/>
</dbReference>
<evidence type="ECO:0000256" key="1">
    <source>
        <dbReference type="ARBA" id="ARBA00004651"/>
    </source>
</evidence>
<dbReference type="GO" id="GO:0006605">
    <property type="term" value="P:protein targeting"/>
    <property type="evidence" value="ECO:0007669"/>
    <property type="project" value="InterPro"/>
</dbReference>
<gene>
    <name evidence="8" type="ORF">A176_001270</name>
</gene>
<dbReference type="Proteomes" id="UP000009026">
    <property type="component" value="Chromosome"/>
</dbReference>
<dbReference type="KEGG" id="mym:A176_001270"/>
<evidence type="ECO:0000256" key="2">
    <source>
        <dbReference type="ARBA" id="ARBA00009772"/>
    </source>
</evidence>
<keyword evidence="9" id="KW-1185">Reference proteome</keyword>
<dbReference type="GO" id="GO:0005886">
    <property type="term" value="C:plasma membrane"/>
    <property type="evidence" value="ECO:0007669"/>
    <property type="project" value="UniProtKB-SubCell"/>
</dbReference>
<keyword evidence="6 7" id="KW-0472">Membrane</keyword>
<evidence type="ECO:0000256" key="3">
    <source>
        <dbReference type="ARBA" id="ARBA00022475"/>
    </source>
</evidence>
<accession>A0A0H4WS00</accession>
<dbReference type="AlphaFoldDB" id="A0A0H4WS00"/>
<dbReference type="InterPro" id="IPR002010">
    <property type="entry name" value="T3SS_IM_R"/>
</dbReference>
<sequence length="264" mass="26499">MNLESLRAWLESLGPDVVVVALCSARLLPIAFLCPLLGGQATPTTVRLALVLALSLFLRVEAGITLAAPVESTLALAGLVLRELVYGTSVGLVSALPFDAARMGGRFIDLLRGTSAEASLPMAGSRESAAGEGLYHLVVALVVSGGLWPLVIGAVLRGFGVVGLGAFVPTEAATLHVAVLVGAAMATGLAVGAPIAAAVLTVDCFLGLASRAAPQVNLQEVGAPLKILGGGAVLWLGTGVLCERLLAGVLSVEGALSVLGEVAQ</sequence>
<keyword evidence="5 7" id="KW-1133">Transmembrane helix</keyword>
<dbReference type="STRING" id="1297742.A176_001270"/>
<feature type="transmembrane region" description="Helical" evidence="7">
    <location>
        <begin position="17"/>
        <end position="36"/>
    </location>
</feature>